<dbReference type="NCBIfam" id="NF008058">
    <property type="entry name" value="PRK10792.1"/>
    <property type="match status" value="1"/>
</dbReference>
<dbReference type="SUPFAM" id="SSF51735">
    <property type="entry name" value="NAD(P)-binding Rossmann-fold domains"/>
    <property type="match status" value="1"/>
</dbReference>
<keyword evidence="6 12" id="KW-0378">Hydrolase</keyword>
<comment type="similarity">
    <text evidence="12">Belongs to the tetrahydrofolate dehydrogenase/cyclohydrolase family.</text>
</comment>
<evidence type="ECO:0000256" key="9">
    <source>
        <dbReference type="ARBA" id="ARBA00023102"/>
    </source>
</evidence>
<keyword evidence="5 12" id="KW-0658">Purine biosynthesis</keyword>
<gene>
    <name evidence="12 15" type="primary">folD</name>
    <name evidence="15" type="ORF">NKE59_03950</name>
</gene>
<dbReference type="Gene3D" id="3.40.50.10860">
    <property type="entry name" value="Leucine Dehydrogenase, chain A, domain 1"/>
    <property type="match status" value="1"/>
</dbReference>
<dbReference type="PROSITE" id="PS00766">
    <property type="entry name" value="THF_DHG_CYH_1"/>
    <property type="match status" value="1"/>
</dbReference>
<protein>
    <recommendedName>
        <fullName evidence="12">Bifunctional protein FolD</fullName>
    </recommendedName>
    <domain>
        <recommendedName>
            <fullName evidence="12">Methylenetetrahydrofolate dehydrogenase</fullName>
            <ecNumber evidence="12">1.5.1.5</ecNumber>
        </recommendedName>
    </domain>
    <domain>
        <recommendedName>
            <fullName evidence="12">Methenyltetrahydrofolate cyclohydrolase</fullName>
            <ecNumber evidence="12">3.5.4.9</ecNumber>
        </recommendedName>
    </domain>
</protein>
<evidence type="ECO:0000256" key="7">
    <source>
        <dbReference type="ARBA" id="ARBA00022857"/>
    </source>
</evidence>
<feature type="binding site" evidence="12">
    <location>
        <position position="231"/>
    </location>
    <ligand>
        <name>NADP(+)</name>
        <dbReference type="ChEBI" id="CHEBI:58349"/>
    </ligand>
</feature>
<keyword evidence="7 12" id="KW-0521">NADP</keyword>
<keyword evidence="10 12" id="KW-0486">Methionine biosynthesis</keyword>
<comment type="caution">
    <text evidence="12">Lacks conserved residue(s) required for the propagation of feature annotation.</text>
</comment>
<dbReference type="Pfam" id="PF02882">
    <property type="entry name" value="THF_DHG_CYH_C"/>
    <property type="match status" value="1"/>
</dbReference>
<comment type="subunit">
    <text evidence="2 12">Homodimer.</text>
</comment>
<dbReference type="Gene3D" id="3.40.50.720">
    <property type="entry name" value="NAD(P)-binding Rossmann-like Domain"/>
    <property type="match status" value="1"/>
</dbReference>
<dbReference type="GO" id="GO:0005829">
    <property type="term" value="C:cytosol"/>
    <property type="evidence" value="ECO:0007669"/>
    <property type="project" value="TreeGrafter"/>
</dbReference>
<dbReference type="PANTHER" id="PTHR48099:SF5">
    <property type="entry name" value="C-1-TETRAHYDROFOLATE SYNTHASE, CYTOPLASMIC"/>
    <property type="match status" value="1"/>
</dbReference>
<feature type="domain" description="Tetrahydrofolate dehydrogenase/cyclohydrolase NAD(P)-binding" evidence="14">
    <location>
        <begin position="139"/>
        <end position="281"/>
    </location>
</feature>
<dbReference type="NCBIfam" id="NF010786">
    <property type="entry name" value="PRK14189.1"/>
    <property type="match status" value="1"/>
</dbReference>
<dbReference type="FunFam" id="3.40.50.720:FF:000094">
    <property type="entry name" value="Bifunctional protein FolD"/>
    <property type="match status" value="1"/>
</dbReference>
<dbReference type="InterPro" id="IPR046346">
    <property type="entry name" value="Aminoacid_DH-like_N_sf"/>
</dbReference>
<dbReference type="GO" id="GO:0000105">
    <property type="term" value="P:L-histidine biosynthetic process"/>
    <property type="evidence" value="ECO:0007669"/>
    <property type="project" value="UniProtKB-KW"/>
</dbReference>
<comment type="function">
    <text evidence="12">Catalyzes the oxidation of 5,10-methylenetetrahydrofolate to 5,10-methenyltetrahydrofolate and then the hydrolysis of 5,10-methenyltetrahydrofolate to 10-formyltetrahydrofolate.</text>
</comment>
<dbReference type="EMBL" id="CP099959">
    <property type="protein sequence ID" value="XCC58447.1"/>
    <property type="molecule type" value="Genomic_DNA"/>
</dbReference>
<dbReference type="Pfam" id="PF00763">
    <property type="entry name" value="THF_DHG_CYH"/>
    <property type="match status" value="1"/>
</dbReference>
<dbReference type="PRINTS" id="PR00085">
    <property type="entry name" value="THFDHDRGNASE"/>
</dbReference>
<evidence type="ECO:0000259" key="13">
    <source>
        <dbReference type="Pfam" id="PF00763"/>
    </source>
</evidence>
<dbReference type="PANTHER" id="PTHR48099">
    <property type="entry name" value="C-1-TETRAHYDROFOLATE SYNTHASE, CYTOPLASMIC-RELATED"/>
    <property type="match status" value="1"/>
</dbReference>
<evidence type="ECO:0000256" key="5">
    <source>
        <dbReference type="ARBA" id="ARBA00022755"/>
    </source>
</evidence>
<evidence type="ECO:0000256" key="1">
    <source>
        <dbReference type="ARBA" id="ARBA00004777"/>
    </source>
</evidence>
<dbReference type="InterPro" id="IPR020631">
    <property type="entry name" value="THF_DH/CycHdrlase_NAD-bd_dom"/>
</dbReference>
<dbReference type="GO" id="GO:0004488">
    <property type="term" value="F:methylenetetrahydrofolate dehydrogenase (NADP+) activity"/>
    <property type="evidence" value="ECO:0007669"/>
    <property type="project" value="UniProtKB-UniRule"/>
</dbReference>
<keyword evidence="4 12" id="KW-0028">Amino-acid biosynthesis</keyword>
<dbReference type="AlphaFoldDB" id="A0AAU8A5G0"/>
<dbReference type="GO" id="GO:0006164">
    <property type="term" value="P:purine nucleotide biosynthetic process"/>
    <property type="evidence" value="ECO:0007669"/>
    <property type="project" value="UniProtKB-KW"/>
</dbReference>
<dbReference type="InterPro" id="IPR000672">
    <property type="entry name" value="THF_DH/CycHdrlase"/>
</dbReference>
<dbReference type="EC" id="3.5.4.9" evidence="12"/>
<reference evidence="15" key="1">
    <citation type="submission" date="2022-06" db="EMBL/GenBank/DDBJ databases">
        <title>New Polynucleobacter species.</title>
        <authorList>
            <person name="Hahn M.W."/>
        </authorList>
    </citation>
    <scope>NUCLEOTIDE SEQUENCE</scope>
    <source>
        <strain evidence="15">UK-FUSCHL-C3</strain>
    </source>
</reference>
<keyword evidence="9 12" id="KW-0368">Histidine biosynthesis</keyword>
<dbReference type="GO" id="GO:0035999">
    <property type="term" value="P:tetrahydrofolate interconversion"/>
    <property type="evidence" value="ECO:0007669"/>
    <property type="project" value="UniProtKB-UniRule"/>
</dbReference>
<evidence type="ECO:0000256" key="11">
    <source>
        <dbReference type="ARBA" id="ARBA00023268"/>
    </source>
</evidence>
<dbReference type="HAMAP" id="MF_01576">
    <property type="entry name" value="THF_DHG_CYH"/>
    <property type="match status" value="1"/>
</dbReference>
<accession>A0AAU8A5G0</accession>
<evidence type="ECO:0000256" key="8">
    <source>
        <dbReference type="ARBA" id="ARBA00023002"/>
    </source>
</evidence>
<evidence type="ECO:0000256" key="10">
    <source>
        <dbReference type="ARBA" id="ARBA00023167"/>
    </source>
</evidence>
<keyword evidence="8 12" id="KW-0560">Oxidoreductase</keyword>
<proteinExistence type="inferred from homology"/>
<dbReference type="CDD" id="cd01080">
    <property type="entry name" value="NAD_bind_m-THF_DH_Cyclohyd"/>
    <property type="match status" value="1"/>
</dbReference>
<dbReference type="EC" id="1.5.1.5" evidence="12"/>
<name>A0AAU8A5G0_9BURK</name>
<dbReference type="SUPFAM" id="SSF53223">
    <property type="entry name" value="Aminoacid dehydrogenase-like, N-terminal domain"/>
    <property type="match status" value="1"/>
</dbReference>
<evidence type="ECO:0000256" key="2">
    <source>
        <dbReference type="ARBA" id="ARBA00011738"/>
    </source>
</evidence>
<comment type="catalytic activity">
    <reaction evidence="12">
        <text>(6R)-5,10-methenyltetrahydrofolate + H2O = (6R)-10-formyltetrahydrofolate + H(+)</text>
        <dbReference type="Rhea" id="RHEA:23700"/>
        <dbReference type="ChEBI" id="CHEBI:15377"/>
        <dbReference type="ChEBI" id="CHEBI:15378"/>
        <dbReference type="ChEBI" id="CHEBI:57455"/>
        <dbReference type="ChEBI" id="CHEBI:195366"/>
        <dbReference type="EC" id="3.5.4.9"/>
    </reaction>
</comment>
<evidence type="ECO:0000256" key="6">
    <source>
        <dbReference type="ARBA" id="ARBA00022801"/>
    </source>
</evidence>
<feature type="domain" description="Tetrahydrofolate dehydrogenase/cyclohydrolase catalytic" evidence="13">
    <location>
        <begin position="6"/>
        <end position="120"/>
    </location>
</feature>
<evidence type="ECO:0000256" key="12">
    <source>
        <dbReference type="HAMAP-Rule" id="MF_01576"/>
    </source>
</evidence>
<dbReference type="InterPro" id="IPR020630">
    <property type="entry name" value="THF_DH/CycHdrlase_cat_dom"/>
</dbReference>
<dbReference type="InterPro" id="IPR020867">
    <property type="entry name" value="THF_DH/CycHdrlase_CS"/>
</dbReference>
<keyword evidence="3 12" id="KW-0554">One-carbon metabolism</keyword>
<evidence type="ECO:0000256" key="3">
    <source>
        <dbReference type="ARBA" id="ARBA00022563"/>
    </source>
</evidence>
<keyword evidence="11 12" id="KW-0511">Multifunctional enzyme</keyword>
<dbReference type="InterPro" id="IPR036291">
    <property type="entry name" value="NAD(P)-bd_dom_sf"/>
</dbReference>
<sequence>MPAQLLDGNLLSKKLRAEIATRSAILTAKGVRPGLAVIVVGDDPASQVYVRNKVKACEDVDFHSVLERYPAELEEAQLLARIATLNADPSIHGILVQLPLPKHISAERVLESIASDKDVDGFHIANAGALMVGAPLFKPCTPYGCMKMLESIDYPLRGARAVVIGASNIVGKPMAMLLLQAGATVTICNSKTKDLSAHTKEADVLVVATGRPKMITGNMVKPGSVVIDVGINRQSDGKLCGDVDFDTAKYVAGWITPVPGGVGPMTITMLLMNTLEAVERSMKPASKLS</sequence>
<evidence type="ECO:0000256" key="4">
    <source>
        <dbReference type="ARBA" id="ARBA00022605"/>
    </source>
</evidence>
<comment type="catalytic activity">
    <reaction evidence="12">
        <text>(6R)-5,10-methylene-5,6,7,8-tetrahydrofolate + NADP(+) = (6R)-5,10-methenyltetrahydrofolate + NADPH</text>
        <dbReference type="Rhea" id="RHEA:22812"/>
        <dbReference type="ChEBI" id="CHEBI:15636"/>
        <dbReference type="ChEBI" id="CHEBI:57455"/>
        <dbReference type="ChEBI" id="CHEBI:57783"/>
        <dbReference type="ChEBI" id="CHEBI:58349"/>
        <dbReference type="EC" id="1.5.1.5"/>
    </reaction>
</comment>
<feature type="binding site" evidence="12">
    <location>
        <begin position="165"/>
        <end position="167"/>
    </location>
    <ligand>
        <name>NADP(+)</name>
        <dbReference type="ChEBI" id="CHEBI:58349"/>
    </ligand>
</feature>
<dbReference type="FunFam" id="3.40.50.10860:FF:000005">
    <property type="entry name" value="C-1-tetrahydrofolate synthase, cytoplasmic, putative"/>
    <property type="match status" value="1"/>
</dbReference>
<dbReference type="NCBIfam" id="NF010783">
    <property type="entry name" value="PRK14186.1"/>
    <property type="match status" value="1"/>
</dbReference>
<dbReference type="RefSeq" id="WP_353439684.1">
    <property type="nucleotide sequence ID" value="NZ_CP099959.1"/>
</dbReference>
<dbReference type="GO" id="GO:0004477">
    <property type="term" value="F:methenyltetrahydrofolate cyclohydrolase activity"/>
    <property type="evidence" value="ECO:0007669"/>
    <property type="project" value="UniProtKB-UniRule"/>
</dbReference>
<dbReference type="GO" id="GO:0009086">
    <property type="term" value="P:methionine biosynthetic process"/>
    <property type="evidence" value="ECO:0007669"/>
    <property type="project" value="UniProtKB-KW"/>
</dbReference>
<evidence type="ECO:0000313" key="15">
    <source>
        <dbReference type="EMBL" id="XCC58447.1"/>
    </source>
</evidence>
<organism evidence="15">
    <name type="scientific">Polynucleobacter sp. UK-FUSCHL-C3</name>
    <dbReference type="NCBI Taxonomy" id="2955208"/>
    <lineage>
        <taxon>Bacteria</taxon>
        <taxon>Pseudomonadati</taxon>
        <taxon>Pseudomonadota</taxon>
        <taxon>Betaproteobacteria</taxon>
        <taxon>Burkholderiales</taxon>
        <taxon>Burkholderiaceae</taxon>
        <taxon>Polynucleobacter</taxon>
    </lineage>
</organism>
<comment type="pathway">
    <text evidence="1 12">One-carbon metabolism; tetrahydrofolate interconversion.</text>
</comment>
<dbReference type="PROSITE" id="PS00767">
    <property type="entry name" value="THF_DHG_CYH_2"/>
    <property type="match status" value="1"/>
</dbReference>
<evidence type="ECO:0000259" key="14">
    <source>
        <dbReference type="Pfam" id="PF02882"/>
    </source>
</evidence>